<name>A0A0D0EN17_9FLAO</name>
<dbReference type="EMBL" id="JPRK01000003">
    <property type="protein sequence ID" value="KIO54250.1"/>
    <property type="molecule type" value="Genomic_DNA"/>
</dbReference>
<evidence type="ECO:0000259" key="2">
    <source>
        <dbReference type="Pfam" id="PF04536"/>
    </source>
</evidence>
<dbReference type="EMBL" id="MUGX01000025">
    <property type="protein sequence ID" value="OXA85390.1"/>
    <property type="molecule type" value="Genomic_DNA"/>
</dbReference>
<dbReference type="STRING" id="37752.IW18_01975"/>
<dbReference type="RefSeq" id="WP_041515920.1">
    <property type="nucleotide sequence ID" value="NZ_JPRK01000003.1"/>
</dbReference>
<dbReference type="AlphaFoldDB" id="A0A0D0EN17"/>
<dbReference type="PANTHER" id="PTHR30373:SF2">
    <property type="entry name" value="UPF0603 PROTEIN YGCG"/>
    <property type="match status" value="1"/>
</dbReference>
<reference evidence="4 6" key="2">
    <citation type="submission" date="2016-11" db="EMBL/GenBank/DDBJ databases">
        <title>Whole genomes of Flavobacteriaceae.</title>
        <authorList>
            <person name="Stine C."/>
            <person name="Li C."/>
            <person name="Tadesse D."/>
        </authorList>
    </citation>
    <scope>NUCLEOTIDE SEQUENCE [LARGE SCALE GENOMIC DNA]</scope>
    <source>
        <strain evidence="4 6">ATCC 51468</strain>
    </source>
</reference>
<evidence type="ECO:0000256" key="1">
    <source>
        <dbReference type="SAM" id="SignalP"/>
    </source>
</evidence>
<keyword evidence="1" id="KW-0732">Signal</keyword>
<dbReference type="Proteomes" id="UP000032061">
    <property type="component" value="Unassembled WGS sequence"/>
</dbReference>
<evidence type="ECO:0000313" key="6">
    <source>
        <dbReference type="Proteomes" id="UP000198302"/>
    </source>
</evidence>
<organism evidence="3 5">
    <name type="scientific">Flavobacterium hibernum</name>
    <dbReference type="NCBI Taxonomy" id="37752"/>
    <lineage>
        <taxon>Bacteria</taxon>
        <taxon>Pseudomonadati</taxon>
        <taxon>Bacteroidota</taxon>
        <taxon>Flavobacteriia</taxon>
        <taxon>Flavobacteriales</taxon>
        <taxon>Flavobacteriaceae</taxon>
        <taxon>Flavobacterium</taxon>
    </lineage>
</organism>
<evidence type="ECO:0000313" key="4">
    <source>
        <dbReference type="EMBL" id="OXA85390.1"/>
    </source>
</evidence>
<feature type="signal peptide" evidence="1">
    <location>
        <begin position="1"/>
        <end position="20"/>
    </location>
</feature>
<dbReference type="OrthoDB" id="9810918at2"/>
<sequence>MKKTFFIITIFLFLSSTIFAQTKKTTNQDSQTIFSKSYDYVNDYEKILTPSQITGLTNTLKSAEKNSGHKIIIVTTSSIKPYANIPEYALYLNTYLNNKLKMNAAVLIVLSKDLRQIQLQASDQIGNKLNYDETREIISNYALPEFKKGDFHKGLEKAVAQIIVKLK</sequence>
<evidence type="ECO:0000313" key="3">
    <source>
        <dbReference type="EMBL" id="KIO54250.1"/>
    </source>
</evidence>
<gene>
    <name evidence="4" type="ORF">B0A73_16755</name>
    <name evidence="3" type="ORF">IW18_01975</name>
</gene>
<proteinExistence type="predicted"/>
<accession>A0A0D0EN17</accession>
<comment type="caution">
    <text evidence="3">The sequence shown here is derived from an EMBL/GenBank/DDBJ whole genome shotgun (WGS) entry which is preliminary data.</text>
</comment>
<evidence type="ECO:0000313" key="5">
    <source>
        <dbReference type="Proteomes" id="UP000032061"/>
    </source>
</evidence>
<feature type="chain" id="PRO_5002209777" description="TPM domain-containing protein" evidence="1">
    <location>
        <begin position="21"/>
        <end position="167"/>
    </location>
</feature>
<dbReference type="Pfam" id="PF04536">
    <property type="entry name" value="TPM_phosphatase"/>
    <property type="match status" value="1"/>
</dbReference>
<dbReference type="Proteomes" id="UP000198302">
    <property type="component" value="Unassembled WGS sequence"/>
</dbReference>
<dbReference type="InterPro" id="IPR007621">
    <property type="entry name" value="TPM_dom"/>
</dbReference>
<reference evidence="3 5" key="1">
    <citation type="submission" date="2015-01" db="EMBL/GenBank/DDBJ databases">
        <title>Genome of Flavobacterium hibernum DSM 12611.</title>
        <authorList>
            <person name="Stropko S.J."/>
            <person name="Pipes S.E."/>
            <person name="Newman J.D."/>
        </authorList>
    </citation>
    <scope>NUCLEOTIDE SEQUENCE [LARGE SCALE GENOMIC DNA]</scope>
    <source>
        <strain evidence="3 5">DSM 12611</strain>
    </source>
</reference>
<dbReference type="PANTHER" id="PTHR30373">
    <property type="entry name" value="UPF0603 PROTEIN YGCG"/>
    <property type="match status" value="1"/>
</dbReference>
<keyword evidence="6" id="KW-1185">Reference proteome</keyword>
<protein>
    <recommendedName>
        <fullName evidence="2">TPM domain-containing protein</fullName>
    </recommendedName>
</protein>
<dbReference type="Gene3D" id="3.10.310.50">
    <property type="match status" value="1"/>
</dbReference>
<feature type="domain" description="TPM" evidence="2">
    <location>
        <begin position="41"/>
        <end position="163"/>
    </location>
</feature>